<comment type="caution">
    <text evidence="1">The sequence shown here is derived from an EMBL/GenBank/DDBJ whole genome shotgun (WGS) entry which is preliminary data.</text>
</comment>
<protein>
    <submittedName>
        <fullName evidence="1">Uncharacterized protein</fullName>
    </submittedName>
</protein>
<keyword evidence="2" id="KW-1185">Reference proteome</keyword>
<organism evidence="1 2">
    <name type="scientific">Phytohabitans kaempferiae</name>
    <dbReference type="NCBI Taxonomy" id="1620943"/>
    <lineage>
        <taxon>Bacteria</taxon>
        <taxon>Bacillati</taxon>
        <taxon>Actinomycetota</taxon>
        <taxon>Actinomycetes</taxon>
        <taxon>Micromonosporales</taxon>
        <taxon>Micromonosporaceae</taxon>
    </lineage>
</organism>
<dbReference type="EMBL" id="JBHLUH010000070">
    <property type="protein sequence ID" value="MFC0532368.1"/>
    <property type="molecule type" value="Genomic_DNA"/>
</dbReference>
<name>A0ABV6MDA4_9ACTN</name>
<proteinExistence type="predicted"/>
<evidence type="ECO:0000313" key="1">
    <source>
        <dbReference type="EMBL" id="MFC0532368.1"/>
    </source>
</evidence>
<gene>
    <name evidence="1" type="ORF">ACFFIA_32455</name>
</gene>
<reference evidence="1 2" key="1">
    <citation type="submission" date="2024-09" db="EMBL/GenBank/DDBJ databases">
        <authorList>
            <person name="Sun Q."/>
            <person name="Mori K."/>
        </authorList>
    </citation>
    <scope>NUCLEOTIDE SEQUENCE [LARGE SCALE GENOMIC DNA]</scope>
    <source>
        <strain evidence="1 2">TBRC 3947</strain>
    </source>
</reference>
<evidence type="ECO:0000313" key="2">
    <source>
        <dbReference type="Proteomes" id="UP001589867"/>
    </source>
</evidence>
<accession>A0ABV6MDA4</accession>
<dbReference type="Proteomes" id="UP001589867">
    <property type="component" value="Unassembled WGS sequence"/>
</dbReference>
<sequence length="49" mass="5138">MGVALRRRKAYGVDLFDDGVAAVVGFDLGQGVRGVGEHGVASRSFRNSS</sequence>